<dbReference type="KEGG" id="nsn:EXE58_08945"/>
<dbReference type="EMBL" id="CP038436">
    <property type="protein sequence ID" value="QBX55566.1"/>
    <property type="molecule type" value="Genomic_DNA"/>
</dbReference>
<keyword evidence="2" id="KW-1185">Reference proteome</keyword>
<dbReference type="OrthoDB" id="3541280at2"/>
<sequence length="60" mass="7176">MTAREVVRTLRWYVRELTGEAKWDDYLTECAAFGEAPMSRREFERLRDHEREHQAGGRCC</sequence>
<proteinExistence type="predicted"/>
<dbReference type="InterPro" id="IPR007423">
    <property type="entry name" value="Sel_put"/>
</dbReference>
<dbReference type="Pfam" id="PF04328">
    <property type="entry name" value="Sel_put"/>
    <property type="match status" value="1"/>
</dbReference>
<name>A0A4P7IED8_9ACTN</name>
<organism evidence="1 2">
    <name type="scientific">Nocardioides seonyuensis</name>
    <dbReference type="NCBI Taxonomy" id="2518371"/>
    <lineage>
        <taxon>Bacteria</taxon>
        <taxon>Bacillati</taxon>
        <taxon>Actinomycetota</taxon>
        <taxon>Actinomycetes</taxon>
        <taxon>Propionibacteriales</taxon>
        <taxon>Nocardioidaceae</taxon>
        <taxon>Nocardioides</taxon>
    </lineage>
</organism>
<dbReference type="RefSeq" id="WP_135267557.1">
    <property type="nucleotide sequence ID" value="NZ_CP038436.1"/>
</dbReference>
<accession>A0A4P7IED8</accession>
<protein>
    <submittedName>
        <fullName evidence="1">YbdD/YjiX family protein</fullName>
    </submittedName>
</protein>
<reference evidence="1 2" key="1">
    <citation type="submission" date="2019-03" db="EMBL/GenBank/DDBJ databases">
        <title>Three New Species of Nocardioides, Nocardioides euryhalodurans sp. nov., Nocardioides seonyuensis sp. nov. and Nocardioides eburneoflavus sp. nov. Iolated from Soil.</title>
        <authorList>
            <person name="Roh S.G."/>
            <person name="Lee C."/>
            <person name="Kim M.-K."/>
            <person name="Kim S.B."/>
        </authorList>
    </citation>
    <scope>NUCLEOTIDE SEQUENCE [LARGE SCALE GENOMIC DNA]</scope>
    <source>
        <strain evidence="1 2">MMS17-SY207-3</strain>
    </source>
</reference>
<gene>
    <name evidence="1" type="ORF">EXE58_08945</name>
</gene>
<dbReference type="AlphaFoldDB" id="A0A4P7IED8"/>
<dbReference type="Proteomes" id="UP000294853">
    <property type="component" value="Chromosome"/>
</dbReference>
<evidence type="ECO:0000313" key="1">
    <source>
        <dbReference type="EMBL" id="QBX55566.1"/>
    </source>
</evidence>
<evidence type="ECO:0000313" key="2">
    <source>
        <dbReference type="Proteomes" id="UP000294853"/>
    </source>
</evidence>